<evidence type="ECO:0000259" key="4">
    <source>
        <dbReference type="PROSITE" id="PS51898"/>
    </source>
</evidence>
<gene>
    <name evidence="5" type="ORF">AXF13_08355</name>
</gene>
<dbReference type="GO" id="GO:0006310">
    <property type="term" value="P:DNA recombination"/>
    <property type="evidence" value="ECO:0007669"/>
    <property type="project" value="UniProtKB-KW"/>
</dbReference>
<evidence type="ECO:0000256" key="3">
    <source>
        <dbReference type="ARBA" id="ARBA00023172"/>
    </source>
</evidence>
<comment type="similarity">
    <text evidence="1">Belongs to the 'phage' integrase family.</text>
</comment>
<organism evidence="5 6">
    <name type="scientific">Desulfovibrio fairfieldensis</name>
    <dbReference type="NCBI Taxonomy" id="44742"/>
    <lineage>
        <taxon>Bacteria</taxon>
        <taxon>Pseudomonadati</taxon>
        <taxon>Thermodesulfobacteriota</taxon>
        <taxon>Desulfovibrionia</taxon>
        <taxon>Desulfovibrionales</taxon>
        <taxon>Desulfovibrionaceae</taxon>
        <taxon>Desulfovibrio</taxon>
    </lineage>
</organism>
<dbReference type="EMBL" id="CP014229">
    <property type="protein sequence ID" value="AMD90134.1"/>
    <property type="molecule type" value="Genomic_DNA"/>
</dbReference>
<evidence type="ECO:0000313" key="5">
    <source>
        <dbReference type="EMBL" id="AMD90134.1"/>
    </source>
</evidence>
<reference evidence="6" key="1">
    <citation type="submission" date="2016-02" db="EMBL/GenBank/DDBJ databases">
        <authorList>
            <person name="Holder M.E."/>
            <person name="Ajami N.J."/>
            <person name="Petrosino J.F."/>
        </authorList>
    </citation>
    <scope>NUCLEOTIDE SEQUENCE [LARGE SCALE GENOMIC DNA]</scope>
    <source>
        <strain evidence="6">CCUG 45958</strain>
    </source>
</reference>
<dbReference type="GO" id="GO:0015074">
    <property type="term" value="P:DNA integration"/>
    <property type="evidence" value="ECO:0007669"/>
    <property type="project" value="UniProtKB-KW"/>
</dbReference>
<proteinExistence type="inferred from homology"/>
<dbReference type="SUPFAM" id="SSF56349">
    <property type="entry name" value="DNA breaking-rejoining enzymes"/>
    <property type="match status" value="1"/>
</dbReference>
<dbReference type="STRING" id="44742.AXF13_08355"/>
<dbReference type="InterPro" id="IPR050808">
    <property type="entry name" value="Phage_Integrase"/>
</dbReference>
<keyword evidence="6" id="KW-1185">Reference proteome</keyword>
<dbReference type="PANTHER" id="PTHR30629:SF2">
    <property type="entry name" value="PROPHAGE INTEGRASE INTS-RELATED"/>
    <property type="match status" value="1"/>
</dbReference>
<dbReference type="PANTHER" id="PTHR30629">
    <property type="entry name" value="PROPHAGE INTEGRASE"/>
    <property type="match status" value="1"/>
</dbReference>
<sequence length="132" mass="15040">MKNNKPHVVPLARQVVEHLENLRRYTGEGQYLFPSYGKSGHLTTNSLLKAIHSAGCGSKEFTSHGFRHMAVTLLKELGFPHDVIYLQLSHTLERDAAKAAYDKAQLLPQRKEMMQSYADYLDGLREEARQRS</sequence>
<evidence type="ECO:0000256" key="1">
    <source>
        <dbReference type="ARBA" id="ARBA00008857"/>
    </source>
</evidence>
<dbReference type="Gene3D" id="1.10.443.10">
    <property type="entry name" value="Intergrase catalytic core"/>
    <property type="match status" value="1"/>
</dbReference>
<keyword evidence="3" id="KW-0233">DNA recombination</keyword>
<dbReference type="KEGG" id="dfi:AXF13_08355"/>
<dbReference type="InterPro" id="IPR013762">
    <property type="entry name" value="Integrase-like_cat_sf"/>
</dbReference>
<feature type="domain" description="Tyr recombinase" evidence="4">
    <location>
        <begin position="1"/>
        <end position="114"/>
    </location>
</feature>
<dbReference type="InterPro" id="IPR011010">
    <property type="entry name" value="DNA_brk_join_enz"/>
</dbReference>
<dbReference type="Proteomes" id="UP000069241">
    <property type="component" value="Chromosome"/>
</dbReference>
<dbReference type="Pfam" id="PF00589">
    <property type="entry name" value="Phage_integrase"/>
    <property type="match status" value="1"/>
</dbReference>
<keyword evidence="2" id="KW-0229">DNA integration</keyword>
<dbReference type="AlphaFoldDB" id="A0A0X8JJV5"/>
<dbReference type="InterPro" id="IPR002104">
    <property type="entry name" value="Integrase_catalytic"/>
</dbReference>
<dbReference type="PROSITE" id="PS51898">
    <property type="entry name" value="TYR_RECOMBINASE"/>
    <property type="match status" value="1"/>
</dbReference>
<evidence type="ECO:0000256" key="2">
    <source>
        <dbReference type="ARBA" id="ARBA00022908"/>
    </source>
</evidence>
<dbReference type="RefSeq" id="WP_062252535.1">
    <property type="nucleotide sequence ID" value="NZ_CP014229.1"/>
</dbReference>
<protein>
    <recommendedName>
        <fullName evidence="4">Tyr recombinase domain-containing protein</fullName>
    </recommendedName>
</protein>
<accession>A0A0X8JJV5</accession>
<evidence type="ECO:0000313" key="6">
    <source>
        <dbReference type="Proteomes" id="UP000069241"/>
    </source>
</evidence>
<name>A0A0X8JJV5_9BACT</name>
<dbReference type="GO" id="GO:0003677">
    <property type="term" value="F:DNA binding"/>
    <property type="evidence" value="ECO:0007669"/>
    <property type="project" value="InterPro"/>
</dbReference>